<keyword evidence="2" id="KW-0472">Membrane</keyword>
<dbReference type="PROSITE" id="PS50885">
    <property type="entry name" value="HAMP"/>
    <property type="match status" value="1"/>
</dbReference>
<evidence type="ECO:0000313" key="8">
    <source>
        <dbReference type="EMBL" id="XCG64064.1"/>
    </source>
</evidence>
<protein>
    <submittedName>
        <fullName evidence="8">EAL domain-containing protein</fullName>
    </submittedName>
</protein>
<dbReference type="Pfam" id="PF00563">
    <property type="entry name" value="EAL"/>
    <property type="match status" value="1"/>
</dbReference>
<proteinExistence type="predicted"/>
<dbReference type="InterPro" id="IPR029787">
    <property type="entry name" value="Nucleotide_cyclase"/>
</dbReference>
<dbReference type="GO" id="GO:0007165">
    <property type="term" value="P:signal transduction"/>
    <property type="evidence" value="ECO:0007669"/>
    <property type="project" value="InterPro"/>
</dbReference>
<dbReference type="InterPro" id="IPR001633">
    <property type="entry name" value="EAL_dom"/>
</dbReference>
<evidence type="ECO:0000256" key="1">
    <source>
        <dbReference type="ARBA" id="ARBA00022692"/>
    </source>
</evidence>
<accession>A0AAU8DSB1</accession>
<feature type="domain" description="EAL" evidence="5">
    <location>
        <begin position="279"/>
        <end position="534"/>
    </location>
</feature>
<sequence length="541" mass="58773">MTNHDDPRTTGEDRHQPADAAAEHPVPSNPDGMDQRLPDLVELIVELASGNLAARLAPSSAQDPIDAVITGINLLAEELQDVYSGLEARVEERTELLRRAQSELERLALRDPLTGLANRSLFAERVGQAIDTSAGPAADQPAVMLLDLDGFKTINDSLGHTAGDAVLVEVARRLNSVVREVDTVARLGGDEFAIVMPGVGSAAAVEIADQALEAMKVPLTVHGRSVWVHASIGVRIAEYGDSADLLLRDADTAMYEAKTNGRARVLVYEQAMHHAVQRRLRVVSELGTAIHNGHLRLTYQPIIALPSRRLIGVEALVRWHHPHRGLIMPEEFIRIAEESGLIVDLGRWVSRTAVSQVAAWLPLIGDREFRMHLNVSPVELRRPGLAEFVANTLSTYQVSSDFIALEISESVLMSEDPVGADALADLQAQGIQLQIDDFGTGYSSISYLRRLPIHTVKVDRSLISTIVEDPVQRRFVGAIFHLVESVGLSVVVEGVETEQQAETLVELGFTRAQGYLFGVPQSAEAITALLETEAATPPSLT</sequence>
<reference evidence="8" key="1">
    <citation type="submission" date="2024-05" db="EMBL/GenBank/DDBJ databases">
        <authorList>
            <person name="Cai S.Y."/>
            <person name="Jin L.M."/>
            <person name="Li H.R."/>
        </authorList>
    </citation>
    <scope>NUCLEOTIDE SEQUENCE</scope>
    <source>
        <strain evidence="8">A5-74</strain>
    </source>
</reference>
<feature type="domain" description="GGDEF" evidence="7">
    <location>
        <begin position="139"/>
        <end position="270"/>
    </location>
</feature>
<dbReference type="FunFam" id="3.30.70.270:FF:000001">
    <property type="entry name" value="Diguanylate cyclase domain protein"/>
    <property type="match status" value="1"/>
</dbReference>
<dbReference type="SMART" id="SM00052">
    <property type="entry name" value="EAL"/>
    <property type="match status" value="1"/>
</dbReference>
<dbReference type="InterPro" id="IPR000160">
    <property type="entry name" value="GGDEF_dom"/>
</dbReference>
<dbReference type="NCBIfam" id="TIGR00254">
    <property type="entry name" value="GGDEF"/>
    <property type="match status" value="1"/>
</dbReference>
<feature type="region of interest" description="Disordered" evidence="4">
    <location>
        <begin position="1"/>
        <end position="35"/>
    </location>
</feature>
<keyword evidence="2" id="KW-1133">Transmembrane helix</keyword>
<organism evidence="8">
    <name type="scientific">Nakamurella sp. A5-74</name>
    <dbReference type="NCBI Taxonomy" id="3158264"/>
    <lineage>
        <taxon>Bacteria</taxon>
        <taxon>Bacillati</taxon>
        <taxon>Actinomycetota</taxon>
        <taxon>Actinomycetes</taxon>
        <taxon>Nakamurellales</taxon>
        <taxon>Nakamurellaceae</taxon>
        <taxon>Nakamurella</taxon>
    </lineage>
</organism>
<feature type="coiled-coil region" evidence="3">
    <location>
        <begin position="76"/>
        <end position="110"/>
    </location>
</feature>
<evidence type="ECO:0000256" key="3">
    <source>
        <dbReference type="SAM" id="Coils"/>
    </source>
</evidence>
<keyword evidence="1" id="KW-0812">Transmembrane</keyword>
<evidence type="ECO:0000256" key="2">
    <source>
        <dbReference type="ARBA" id="ARBA00022989"/>
    </source>
</evidence>
<dbReference type="Gene3D" id="3.20.20.450">
    <property type="entry name" value="EAL domain"/>
    <property type="match status" value="1"/>
</dbReference>
<feature type="compositionally biased region" description="Basic and acidic residues" evidence="4">
    <location>
        <begin position="1"/>
        <end position="17"/>
    </location>
</feature>
<dbReference type="AlphaFoldDB" id="A0AAU8DSB1"/>
<evidence type="ECO:0000259" key="6">
    <source>
        <dbReference type="PROSITE" id="PS50885"/>
    </source>
</evidence>
<dbReference type="InterPro" id="IPR003660">
    <property type="entry name" value="HAMP_dom"/>
</dbReference>
<dbReference type="InterPro" id="IPR052155">
    <property type="entry name" value="Biofilm_reg_signaling"/>
</dbReference>
<dbReference type="Pfam" id="PF00990">
    <property type="entry name" value="GGDEF"/>
    <property type="match status" value="1"/>
</dbReference>
<evidence type="ECO:0000259" key="7">
    <source>
        <dbReference type="PROSITE" id="PS50887"/>
    </source>
</evidence>
<dbReference type="InterPro" id="IPR043128">
    <property type="entry name" value="Rev_trsase/Diguanyl_cyclase"/>
</dbReference>
<keyword evidence="3" id="KW-0175">Coiled coil</keyword>
<gene>
    <name evidence="8" type="ORF">ABLG96_01590</name>
</gene>
<dbReference type="Gene3D" id="3.30.70.270">
    <property type="match status" value="1"/>
</dbReference>
<dbReference type="EMBL" id="CP159218">
    <property type="protein sequence ID" value="XCG64064.1"/>
    <property type="molecule type" value="Genomic_DNA"/>
</dbReference>
<dbReference type="SUPFAM" id="SSF55073">
    <property type="entry name" value="Nucleotide cyclase"/>
    <property type="match status" value="1"/>
</dbReference>
<dbReference type="CDD" id="cd01948">
    <property type="entry name" value="EAL"/>
    <property type="match status" value="1"/>
</dbReference>
<evidence type="ECO:0000256" key="4">
    <source>
        <dbReference type="SAM" id="MobiDB-lite"/>
    </source>
</evidence>
<dbReference type="PANTHER" id="PTHR44757:SF2">
    <property type="entry name" value="BIOFILM ARCHITECTURE MAINTENANCE PROTEIN MBAA"/>
    <property type="match status" value="1"/>
</dbReference>
<dbReference type="PROSITE" id="PS50883">
    <property type="entry name" value="EAL"/>
    <property type="match status" value="1"/>
</dbReference>
<dbReference type="PROSITE" id="PS50887">
    <property type="entry name" value="GGDEF"/>
    <property type="match status" value="1"/>
</dbReference>
<dbReference type="InterPro" id="IPR035919">
    <property type="entry name" value="EAL_sf"/>
</dbReference>
<feature type="domain" description="HAMP" evidence="6">
    <location>
        <begin position="31"/>
        <end position="84"/>
    </location>
</feature>
<dbReference type="CDD" id="cd01949">
    <property type="entry name" value="GGDEF"/>
    <property type="match status" value="1"/>
</dbReference>
<dbReference type="SUPFAM" id="SSF141868">
    <property type="entry name" value="EAL domain-like"/>
    <property type="match status" value="1"/>
</dbReference>
<name>A0AAU8DSB1_9ACTN</name>
<dbReference type="SMART" id="SM00267">
    <property type="entry name" value="GGDEF"/>
    <property type="match status" value="1"/>
</dbReference>
<evidence type="ECO:0000259" key="5">
    <source>
        <dbReference type="PROSITE" id="PS50883"/>
    </source>
</evidence>
<dbReference type="RefSeq" id="WP_353649678.1">
    <property type="nucleotide sequence ID" value="NZ_CP159218.1"/>
</dbReference>
<dbReference type="PANTHER" id="PTHR44757">
    <property type="entry name" value="DIGUANYLATE CYCLASE DGCP"/>
    <property type="match status" value="1"/>
</dbReference>
<dbReference type="GO" id="GO:0016020">
    <property type="term" value="C:membrane"/>
    <property type="evidence" value="ECO:0007669"/>
    <property type="project" value="InterPro"/>
</dbReference>